<feature type="transmembrane region" description="Helical" evidence="2">
    <location>
        <begin position="21"/>
        <end position="39"/>
    </location>
</feature>
<accession>A0A061S2Y3</accession>
<protein>
    <submittedName>
        <fullName evidence="3">Uncharacterized protein</fullName>
    </submittedName>
</protein>
<keyword evidence="2" id="KW-1133">Transmembrane helix</keyword>
<reference evidence="3" key="1">
    <citation type="submission" date="2014-05" db="EMBL/GenBank/DDBJ databases">
        <title>The transcriptome of the halophilic microalga Tetraselmis sp. GSL018 isolated from the Great Salt Lake, Utah.</title>
        <authorList>
            <person name="Jinkerson R.E."/>
            <person name="D'Adamo S."/>
            <person name="Posewitz M.C."/>
        </authorList>
    </citation>
    <scope>NUCLEOTIDE SEQUENCE</scope>
    <source>
        <strain evidence="3">GSL018</strain>
    </source>
</reference>
<keyword evidence="2" id="KW-0472">Membrane</keyword>
<gene>
    <name evidence="3" type="ORF">TSPGSL018_17830</name>
</gene>
<evidence type="ECO:0000256" key="1">
    <source>
        <dbReference type="SAM" id="MobiDB-lite"/>
    </source>
</evidence>
<feature type="transmembrane region" description="Helical" evidence="2">
    <location>
        <begin position="87"/>
        <end position="109"/>
    </location>
</feature>
<feature type="compositionally biased region" description="Gly residues" evidence="1">
    <location>
        <begin position="194"/>
        <end position="203"/>
    </location>
</feature>
<name>A0A061S2Y3_9CHLO</name>
<dbReference type="AlphaFoldDB" id="A0A061S2Y3"/>
<keyword evidence="2" id="KW-0812">Transmembrane</keyword>
<proteinExistence type="predicted"/>
<evidence type="ECO:0000256" key="2">
    <source>
        <dbReference type="SAM" id="Phobius"/>
    </source>
</evidence>
<sequence length="247" mass="25872">MQASGLRNEGTASDPLLRSHFLGFLAMVDAVITTCLVLFDVQGNLWTSLFPADWPSKSALASGMGDILLLLFLRWSMTTSSGSGAGFLLSNTGLILTAILHLFSTLYLFAKVAAALELRAGERGVRMQVAADVFSVAACWLQYGLTLRSLRLLRLQLLQDRGASFRDGGPAAEMQQPLLDLSPTGAQGPPPGGGDPESGGGGDDGGDSECSFRSAASHRTAGSFMSVTSHHTAASSATARRADGLRP</sequence>
<evidence type="ECO:0000313" key="3">
    <source>
        <dbReference type="EMBL" id="JAC77389.1"/>
    </source>
</evidence>
<dbReference type="EMBL" id="GBEZ01008124">
    <property type="protein sequence ID" value="JAC77389.1"/>
    <property type="molecule type" value="Transcribed_RNA"/>
</dbReference>
<feature type="region of interest" description="Disordered" evidence="1">
    <location>
        <begin position="180"/>
        <end position="247"/>
    </location>
</feature>
<feature type="transmembrane region" description="Helical" evidence="2">
    <location>
        <begin position="59"/>
        <end position="75"/>
    </location>
</feature>
<feature type="compositionally biased region" description="Low complexity" evidence="1">
    <location>
        <begin position="228"/>
        <end position="239"/>
    </location>
</feature>
<organism evidence="3">
    <name type="scientific">Tetraselmis sp. GSL018</name>
    <dbReference type="NCBI Taxonomy" id="582737"/>
    <lineage>
        <taxon>Eukaryota</taxon>
        <taxon>Viridiplantae</taxon>
        <taxon>Chlorophyta</taxon>
        <taxon>core chlorophytes</taxon>
        <taxon>Chlorodendrophyceae</taxon>
        <taxon>Chlorodendrales</taxon>
        <taxon>Chlorodendraceae</taxon>
        <taxon>Tetraselmis</taxon>
    </lineage>
</organism>